<feature type="transmembrane region" description="Helical" evidence="1">
    <location>
        <begin position="267"/>
        <end position="286"/>
    </location>
</feature>
<evidence type="ECO:0000313" key="4">
    <source>
        <dbReference type="Proteomes" id="UP000034076"/>
    </source>
</evidence>
<keyword evidence="3" id="KW-0418">Kinase</keyword>
<feature type="transmembrane region" description="Helical" evidence="1">
    <location>
        <begin position="205"/>
        <end position="228"/>
    </location>
</feature>
<evidence type="ECO:0000256" key="1">
    <source>
        <dbReference type="SAM" id="Phobius"/>
    </source>
</evidence>
<feature type="transmembrane region" description="Helical" evidence="1">
    <location>
        <begin position="298"/>
        <end position="319"/>
    </location>
</feature>
<feature type="transmembrane region" description="Helical" evidence="1">
    <location>
        <begin position="326"/>
        <end position="344"/>
    </location>
</feature>
<feature type="domain" description="Sensor histidine kinase NatK-like C-terminal" evidence="2">
    <location>
        <begin position="496"/>
        <end position="594"/>
    </location>
</feature>
<evidence type="ECO:0000259" key="2">
    <source>
        <dbReference type="Pfam" id="PF14501"/>
    </source>
</evidence>
<keyword evidence="1" id="KW-0472">Membrane</keyword>
<dbReference type="STRING" id="270498.CHK_0973"/>
<dbReference type="GO" id="GO:0016301">
    <property type="term" value="F:kinase activity"/>
    <property type="evidence" value="ECO:0007669"/>
    <property type="project" value="UniProtKB-KW"/>
</dbReference>
<feature type="transmembrane region" description="Helical" evidence="1">
    <location>
        <begin position="356"/>
        <end position="375"/>
    </location>
</feature>
<gene>
    <name evidence="3" type="ORF">CHK_0973</name>
</gene>
<reference evidence="3 4" key="1">
    <citation type="submission" date="2015-04" db="EMBL/GenBank/DDBJ databases">
        <title>Draft genome sequence of bacteremic isolate Catabacter hongkongensis type strain HKU16T.</title>
        <authorList>
            <person name="Lau S.K."/>
            <person name="Teng J.L."/>
            <person name="Huang Y."/>
            <person name="Curreem S.O."/>
            <person name="Tsui S.K."/>
            <person name="Woo P.C."/>
        </authorList>
    </citation>
    <scope>NUCLEOTIDE SEQUENCE [LARGE SCALE GENOMIC DNA]</scope>
    <source>
        <strain evidence="3 4">HKU16</strain>
    </source>
</reference>
<keyword evidence="1" id="KW-0812">Transmembrane</keyword>
<keyword evidence="1" id="KW-1133">Transmembrane helix</keyword>
<keyword evidence="4" id="KW-1185">Reference proteome</keyword>
<keyword evidence="3" id="KW-0808">Transferase</keyword>
<dbReference type="PANTHER" id="PTHR40448">
    <property type="entry name" value="TWO-COMPONENT SENSOR HISTIDINE KINASE"/>
    <property type="match status" value="1"/>
</dbReference>
<dbReference type="InterPro" id="IPR036890">
    <property type="entry name" value="HATPase_C_sf"/>
</dbReference>
<dbReference type="CDD" id="cd16935">
    <property type="entry name" value="HATPase_AgrC-ComD-like"/>
    <property type="match status" value="1"/>
</dbReference>
<dbReference type="OrthoDB" id="3173688at2"/>
<evidence type="ECO:0000313" key="3">
    <source>
        <dbReference type="EMBL" id="KKI51481.1"/>
    </source>
</evidence>
<dbReference type="AlphaFoldDB" id="A0A0M2NKK6"/>
<name>A0A0M2NKK6_9FIRM</name>
<feature type="transmembrane region" description="Helical" evidence="1">
    <location>
        <begin position="234"/>
        <end position="255"/>
    </location>
</feature>
<dbReference type="Pfam" id="PF14501">
    <property type="entry name" value="HATPase_c_5"/>
    <property type="match status" value="1"/>
</dbReference>
<dbReference type="RefSeq" id="WP_052740333.1">
    <property type="nucleotide sequence ID" value="NZ_CAUERS010000017.1"/>
</dbReference>
<dbReference type="PANTHER" id="PTHR40448:SF1">
    <property type="entry name" value="TWO-COMPONENT SENSOR HISTIDINE KINASE"/>
    <property type="match status" value="1"/>
</dbReference>
<accession>A0A0M2NKK6</accession>
<organism evidence="3 4">
    <name type="scientific">Christensenella hongkongensis</name>
    <dbReference type="NCBI Taxonomy" id="270498"/>
    <lineage>
        <taxon>Bacteria</taxon>
        <taxon>Bacillati</taxon>
        <taxon>Bacillota</taxon>
        <taxon>Clostridia</taxon>
        <taxon>Christensenellales</taxon>
        <taxon>Christensenellaceae</taxon>
        <taxon>Christensenella</taxon>
    </lineage>
</organism>
<dbReference type="InterPro" id="IPR032834">
    <property type="entry name" value="NatK-like_C"/>
</dbReference>
<feature type="transmembrane region" description="Helical" evidence="1">
    <location>
        <begin position="171"/>
        <end position="193"/>
    </location>
</feature>
<protein>
    <submittedName>
        <fullName evidence="3">Sensor histidine kinase</fullName>
    </submittedName>
</protein>
<dbReference type="SUPFAM" id="SSF55874">
    <property type="entry name" value="ATPase domain of HSP90 chaperone/DNA topoisomerase II/histidine kinase"/>
    <property type="match status" value="1"/>
</dbReference>
<proteinExistence type="predicted"/>
<dbReference type="EMBL" id="LAYJ01000076">
    <property type="protein sequence ID" value="KKI51481.1"/>
    <property type="molecule type" value="Genomic_DNA"/>
</dbReference>
<dbReference type="Proteomes" id="UP000034076">
    <property type="component" value="Unassembled WGS sequence"/>
</dbReference>
<dbReference type="Gene3D" id="3.30.565.10">
    <property type="entry name" value="Histidine kinase-like ATPase, C-terminal domain"/>
    <property type="match status" value="1"/>
</dbReference>
<sequence length="609" mass="69021">MKKSTVLIMAVILLLIATLLIQALPMEQSRLQDGIDTYSEKDWLVRLEGDGQSWETEMKGERIYNPDNKKVYLSKKLEENGKNDLYLMILTSNQEYKVYIDGVEYDEELDKDELESTSGNRLTLIPLAEAAEGKEITIMLDTSTGLKAENAPIVYMGTKAQLVLNMVTAQLPIFTMAVIQFAVGITLLIFYIVSNALYSLRKKTVLYLSLLTICLSFWLISESYIWGIMYNNNAFFFILENVCRLLISILFLLAVYHFLPSSENRPVLILIYVLAGMLLFAMIGQLTQVFDFSHSYQYAIFSIIGQTVVLLVVLVRAVLHKAGVQYLILLVAVLLTPVSIVITIFQSGVRIDRFDIALPVAAVISVLTTLTIISLSKAHQEMIMTYSIRRQMTVQTEYCRNLEKMNDEMELFRHDAKNHMLVLGQFLRDDKIEEAKSYAALTAGAYANREDLLATGNLVLDSLLTEKMRMAKELGIDMQLELLIPKEIPVPLAYWIVLMGNIMDNAIEACERSEKTQRFISVRIRMEGNVLFGSIANTSDDDKIIRRGDSMQTTKKDKRFHGRGMLAIRWAVEQYDGALEYEQKDGVFTLSFTLYGIDCDSRDGGLPNI</sequence>
<dbReference type="GO" id="GO:0042802">
    <property type="term" value="F:identical protein binding"/>
    <property type="evidence" value="ECO:0007669"/>
    <property type="project" value="TreeGrafter"/>
</dbReference>
<comment type="caution">
    <text evidence="3">The sequence shown here is derived from an EMBL/GenBank/DDBJ whole genome shotgun (WGS) entry which is preliminary data.</text>
</comment>